<name>A0A956NG42_UNCEI</name>
<keyword evidence="4" id="KW-0808">Transferase</keyword>
<evidence type="ECO:0000256" key="6">
    <source>
        <dbReference type="ARBA" id="ARBA00022777"/>
    </source>
</evidence>
<dbReference type="Pfam" id="PF13188">
    <property type="entry name" value="PAS_8"/>
    <property type="match status" value="1"/>
</dbReference>
<evidence type="ECO:0000259" key="14">
    <source>
        <dbReference type="PROSITE" id="PS50110"/>
    </source>
</evidence>
<dbReference type="InterPro" id="IPR000014">
    <property type="entry name" value="PAS"/>
</dbReference>
<dbReference type="NCBIfam" id="TIGR00229">
    <property type="entry name" value="sensory_box"/>
    <property type="match status" value="1"/>
</dbReference>
<dbReference type="GO" id="GO:0000155">
    <property type="term" value="F:phosphorelay sensor kinase activity"/>
    <property type="evidence" value="ECO:0007669"/>
    <property type="project" value="InterPro"/>
</dbReference>
<dbReference type="PANTHER" id="PTHR45339:SF1">
    <property type="entry name" value="HYBRID SIGNAL TRANSDUCTION HISTIDINE KINASE J"/>
    <property type="match status" value="1"/>
</dbReference>
<dbReference type="SMART" id="SM00388">
    <property type="entry name" value="HisKA"/>
    <property type="match status" value="1"/>
</dbReference>
<dbReference type="InterPro" id="IPR003594">
    <property type="entry name" value="HATPase_dom"/>
</dbReference>
<keyword evidence="8" id="KW-0902">Two-component regulatory system</keyword>
<dbReference type="Proteomes" id="UP000739538">
    <property type="component" value="Unassembled WGS sequence"/>
</dbReference>
<evidence type="ECO:0000256" key="4">
    <source>
        <dbReference type="ARBA" id="ARBA00022679"/>
    </source>
</evidence>
<evidence type="ECO:0000256" key="2">
    <source>
        <dbReference type="ARBA" id="ARBA00012438"/>
    </source>
</evidence>
<dbReference type="InterPro" id="IPR003661">
    <property type="entry name" value="HisK_dim/P_dom"/>
</dbReference>
<evidence type="ECO:0000256" key="1">
    <source>
        <dbReference type="ARBA" id="ARBA00000085"/>
    </source>
</evidence>
<dbReference type="Gene3D" id="3.40.50.2300">
    <property type="match status" value="1"/>
</dbReference>
<dbReference type="PROSITE" id="PS50110">
    <property type="entry name" value="RESPONSE_REGULATORY"/>
    <property type="match status" value="1"/>
</dbReference>
<dbReference type="Pfam" id="PF00072">
    <property type="entry name" value="Response_reg"/>
    <property type="match status" value="1"/>
</dbReference>
<evidence type="ECO:0000313" key="17">
    <source>
        <dbReference type="Proteomes" id="UP000739538"/>
    </source>
</evidence>
<dbReference type="CDD" id="cd00082">
    <property type="entry name" value="HisKA"/>
    <property type="match status" value="1"/>
</dbReference>
<evidence type="ECO:0000256" key="7">
    <source>
        <dbReference type="ARBA" id="ARBA00022840"/>
    </source>
</evidence>
<protein>
    <recommendedName>
        <fullName evidence="10">Sensory/regulatory protein RpfC</fullName>
        <ecNumber evidence="2">2.7.13.3</ecNumber>
    </recommendedName>
</protein>
<evidence type="ECO:0000256" key="12">
    <source>
        <dbReference type="SAM" id="Phobius"/>
    </source>
</evidence>
<dbReference type="AlphaFoldDB" id="A0A956NG42"/>
<keyword evidence="12" id="KW-0472">Membrane</keyword>
<dbReference type="InterPro" id="IPR036890">
    <property type="entry name" value="HATPase_C_sf"/>
</dbReference>
<dbReference type="SMART" id="SM00387">
    <property type="entry name" value="HATPase_c"/>
    <property type="match status" value="1"/>
</dbReference>
<dbReference type="GO" id="GO:0005524">
    <property type="term" value="F:ATP binding"/>
    <property type="evidence" value="ECO:0007669"/>
    <property type="project" value="UniProtKB-KW"/>
</dbReference>
<keyword evidence="3 11" id="KW-0597">Phosphoprotein</keyword>
<dbReference type="PANTHER" id="PTHR45339">
    <property type="entry name" value="HYBRID SIGNAL TRANSDUCTION HISTIDINE KINASE J"/>
    <property type="match status" value="1"/>
</dbReference>
<organism evidence="16 17">
    <name type="scientific">Eiseniibacteriota bacterium</name>
    <dbReference type="NCBI Taxonomy" id="2212470"/>
    <lineage>
        <taxon>Bacteria</taxon>
        <taxon>Candidatus Eiseniibacteriota</taxon>
    </lineage>
</organism>
<accession>A0A956NG42</accession>
<dbReference type="Gene3D" id="3.30.450.290">
    <property type="match status" value="1"/>
</dbReference>
<reference evidence="16" key="2">
    <citation type="journal article" date="2021" name="Microbiome">
        <title>Successional dynamics and alternative stable states in a saline activated sludge microbial community over 9 years.</title>
        <authorList>
            <person name="Wang Y."/>
            <person name="Ye J."/>
            <person name="Ju F."/>
            <person name="Liu L."/>
            <person name="Boyd J.A."/>
            <person name="Deng Y."/>
            <person name="Parks D.H."/>
            <person name="Jiang X."/>
            <person name="Yin X."/>
            <person name="Woodcroft B.J."/>
            <person name="Tyson G.W."/>
            <person name="Hugenholtz P."/>
            <person name="Polz M.F."/>
            <person name="Zhang T."/>
        </authorList>
    </citation>
    <scope>NUCLEOTIDE SEQUENCE</scope>
    <source>
        <strain evidence="16">HKST-UBA02</strain>
    </source>
</reference>
<dbReference type="PRINTS" id="PR00344">
    <property type="entry name" value="BCTRLSENSOR"/>
</dbReference>
<evidence type="ECO:0000256" key="3">
    <source>
        <dbReference type="ARBA" id="ARBA00022553"/>
    </source>
</evidence>
<feature type="domain" description="Response regulatory" evidence="14">
    <location>
        <begin position="635"/>
        <end position="755"/>
    </location>
</feature>
<dbReference type="CDD" id="cd16922">
    <property type="entry name" value="HATPase_EvgS-ArcB-TorS-like"/>
    <property type="match status" value="1"/>
</dbReference>
<dbReference type="InterPro" id="IPR036097">
    <property type="entry name" value="HisK_dim/P_sf"/>
</dbReference>
<dbReference type="InterPro" id="IPR001789">
    <property type="entry name" value="Sig_transdc_resp-reg_receiver"/>
</dbReference>
<evidence type="ECO:0000256" key="8">
    <source>
        <dbReference type="ARBA" id="ARBA00023012"/>
    </source>
</evidence>
<dbReference type="PROSITE" id="PS50109">
    <property type="entry name" value="HIS_KIN"/>
    <property type="match status" value="1"/>
</dbReference>
<dbReference type="SMART" id="SM00448">
    <property type="entry name" value="REC"/>
    <property type="match status" value="1"/>
</dbReference>
<evidence type="ECO:0000256" key="5">
    <source>
        <dbReference type="ARBA" id="ARBA00022741"/>
    </source>
</evidence>
<dbReference type="Pfam" id="PF02518">
    <property type="entry name" value="HATPase_c"/>
    <property type="match status" value="1"/>
</dbReference>
<reference evidence="16" key="1">
    <citation type="submission" date="2020-04" db="EMBL/GenBank/DDBJ databases">
        <authorList>
            <person name="Zhang T."/>
        </authorList>
    </citation>
    <scope>NUCLEOTIDE SEQUENCE</scope>
    <source>
        <strain evidence="16">HKST-UBA02</strain>
    </source>
</reference>
<dbReference type="SUPFAM" id="SSF55874">
    <property type="entry name" value="ATPase domain of HSP90 chaperone/DNA topoisomerase II/histidine kinase"/>
    <property type="match status" value="1"/>
</dbReference>
<dbReference type="Pfam" id="PF00512">
    <property type="entry name" value="HisKA"/>
    <property type="match status" value="1"/>
</dbReference>
<evidence type="ECO:0000256" key="9">
    <source>
        <dbReference type="ARBA" id="ARBA00064003"/>
    </source>
</evidence>
<dbReference type="SUPFAM" id="SSF52172">
    <property type="entry name" value="CheY-like"/>
    <property type="match status" value="1"/>
</dbReference>
<dbReference type="CDD" id="cd00130">
    <property type="entry name" value="PAS"/>
    <property type="match status" value="1"/>
</dbReference>
<feature type="domain" description="PAS" evidence="15">
    <location>
        <begin position="252"/>
        <end position="296"/>
    </location>
</feature>
<dbReference type="Pfam" id="PF11845">
    <property type="entry name" value="Tll0287-like"/>
    <property type="match status" value="1"/>
</dbReference>
<dbReference type="FunFam" id="1.10.287.130:FF:000002">
    <property type="entry name" value="Two-component osmosensing histidine kinase"/>
    <property type="match status" value="1"/>
</dbReference>
<evidence type="ECO:0000256" key="11">
    <source>
        <dbReference type="PROSITE-ProRule" id="PRU00169"/>
    </source>
</evidence>
<dbReference type="SUPFAM" id="SSF47384">
    <property type="entry name" value="Homodimeric domain of signal transducing histidine kinase"/>
    <property type="match status" value="1"/>
</dbReference>
<evidence type="ECO:0000259" key="15">
    <source>
        <dbReference type="PROSITE" id="PS50112"/>
    </source>
</evidence>
<feature type="transmembrane region" description="Helical" evidence="12">
    <location>
        <begin position="213"/>
        <end position="231"/>
    </location>
</feature>
<dbReference type="SMART" id="SM00091">
    <property type="entry name" value="PAS"/>
    <property type="match status" value="1"/>
</dbReference>
<dbReference type="InterPro" id="IPR035965">
    <property type="entry name" value="PAS-like_dom_sf"/>
</dbReference>
<proteinExistence type="predicted"/>
<keyword evidence="12" id="KW-1133">Transmembrane helix</keyword>
<gene>
    <name evidence="16" type="ORF">KDA27_13330</name>
</gene>
<keyword evidence="12" id="KW-0812">Transmembrane</keyword>
<dbReference type="InterPro" id="IPR004358">
    <property type="entry name" value="Sig_transdc_His_kin-like_C"/>
</dbReference>
<comment type="subunit">
    <text evidence="9">At low DSF concentrations, interacts with RpfF.</text>
</comment>
<sequence>MLATAQPRKLWWVPLAAWSALLLLSFAWNLQQQRKFVVGLARVRAEAYFERDLATRRWAASHGGAYVPATEATPPNPNLAHIPHRDLELEGMPMLTLMNPAYMIRQINEVLGESDFVQGKITSLEPIRGLNEPDDWERNALLRFEAGDSVVVEQTNLDGSPVLRLMRPLYVEENCLACHGHQGYEVGDVRGGVAAAVELGPLFAAVGDARNTLIAWHLALWALGIAALLFWERTIRAVLVSSDKLTQRLIGSVRRTERLIDSLPFGIMIIDHGHTVLKANRAALELTGQTEDQVVGVQCHGHVCPAFAHCCPVLDLHQRIEGREAKTLDGDGNAIPILKTVLPFEWEGRPCLLEAFIDIRRQKQQEAELIAAKDEAERARDAAAEADHSKSRFLANMSHEIRTPLNGIVGMNDVLLGTELDEEQRDCAQVIKSSAEILLTVINDILDFSKIEAGMLVLESITFHPGDCAREVVRGMSATAGAKGLELRLEVSADLPVVAGDPTRLRQILTNLLNNALKFTPAGSVTVRVLGTDRPSEVRFEVVDTGVGIPAERQSELFDAFVQADPSTTREHGGTGLGLSICRQLTALMGGRIGVASEFGEGSTFWIEVPFDRAENPDRASKGPTVAEIGPLPHRVLLAEDNVVNQKVACRVLEKMGIEAVVVVDGEKALEAVSKDSYDLVLMDCQMPVLDGLDATRRIRAYESGHPERPRVAIVALTAHAMQSHREECLAAGMDGYVSKPLNSGELDRAMREAFHSSALRRAS</sequence>
<feature type="domain" description="Histidine kinase" evidence="13">
    <location>
        <begin position="396"/>
        <end position="613"/>
    </location>
</feature>
<dbReference type="Gene3D" id="1.10.287.130">
    <property type="match status" value="1"/>
</dbReference>
<dbReference type="InterPro" id="IPR005467">
    <property type="entry name" value="His_kinase_dom"/>
</dbReference>
<dbReference type="SUPFAM" id="SSF55785">
    <property type="entry name" value="PYP-like sensor domain (PAS domain)"/>
    <property type="match status" value="1"/>
</dbReference>
<dbReference type="Gene3D" id="3.30.565.10">
    <property type="entry name" value="Histidine kinase-like ATPase, C-terminal domain"/>
    <property type="match status" value="1"/>
</dbReference>
<dbReference type="PROSITE" id="PS50112">
    <property type="entry name" value="PAS"/>
    <property type="match status" value="1"/>
</dbReference>
<dbReference type="Gene3D" id="3.30.450.20">
    <property type="entry name" value="PAS domain"/>
    <property type="match status" value="1"/>
</dbReference>
<comment type="catalytic activity">
    <reaction evidence="1">
        <text>ATP + protein L-histidine = ADP + protein N-phospho-L-histidine.</text>
        <dbReference type="EC" id="2.7.13.3"/>
    </reaction>
</comment>
<evidence type="ECO:0000313" key="16">
    <source>
        <dbReference type="EMBL" id="MCA9756780.1"/>
    </source>
</evidence>
<evidence type="ECO:0000259" key="13">
    <source>
        <dbReference type="PROSITE" id="PS50109"/>
    </source>
</evidence>
<dbReference type="EMBL" id="JAGQHS010000067">
    <property type="protein sequence ID" value="MCA9756780.1"/>
    <property type="molecule type" value="Genomic_DNA"/>
</dbReference>
<comment type="caution">
    <text evidence="16">The sequence shown here is derived from an EMBL/GenBank/DDBJ whole genome shotgun (WGS) entry which is preliminary data.</text>
</comment>
<keyword evidence="6" id="KW-0418">Kinase</keyword>
<evidence type="ECO:0000256" key="10">
    <source>
        <dbReference type="ARBA" id="ARBA00068150"/>
    </source>
</evidence>
<dbReference type="InterPro" id="IPR021796">
    <property type="entry name" value="Tll0287-like_dom"/>
</dbReference>
<dbReference type="CDD" id="cd17546">
    <property type="entry name" value="REC_hyHK_CKI1_RcsC-like"/>
    <property type="match status" value="1"/>
</dbReference>
<feature type="modified residue" description="4-aspartylphosphate" evidence="11">
    <location>
        <position position="684"/>
    </location>
</feature>
<dbReference type="EC" id="2.7.13.3" evidence="2"/>
<keyword evidence="7" id="KW-0067">ATP-binding</keyword>
<dbReference type="InterPro" id="IPR011006">
    <property type="entry name" value="CheY-like_superfamily"/>
</dbReference>
<keyword evidence="5" id="KW-0547">Nucleotide-binding</keyword>
<dbReference type="FunFam" id="3.30.565.10:FF:000010">
    <property type="entry name" value="Sensor histidine kinase RcsC"/>
    <property type="match status" value="1"/>
</dbReference>